<dbReference type="AlphaFoldDB" id="A0A931C2S5"/>
<name>A0A931C2S5_9ACTN</name>
<dbReference type="EMBL" id="JADQTO010000001">
    <property type="protein sequence ID" value="MBG0560297.1"/>
    <property type="molecule type" value="Genomic_DNA"/>
</dbReference>
<evidence type="ECO:0000259" key="2">
    <source>
        <dbReference type="Pfam" id="PF01979"/>
    </source>
</evidence>
<sequence>MLADSVWWGGRLRSGVALRVAPDGVVKPVPAELAPGGPDTRRFPGTLLPGLVDAHVHSALVDVGTVRAGGIAAVWDLGGVPAAVRALAERAAAAAEQTRSGAVAAADQAERAAPAAEQAPSRAVAADRAESPADAGLAARYPAVKLPRIRYAGPFLIAPGGYPSDRSWAAAGSWREVRSAADAGAAVAEAHSAGAGLIKVTAHTGGPQLPEPTLRALVDAAHAAGLPVVVHAEGPGTVAAALAAGADLLAHTPWTERIDDALLRACAARMCWISTLDIHGWGEPDPAREIAVDNLRRFREYGGTIRYGTDLGNGPLPPGVNVREIRALQSAGLPPDDVLLAMTDSDSITEISWVPGGLDLDPERFADILATARVVDADVRPAAL</sequence>
<feature type="region of interest" description="Disordered" evidence="1">
    <location>
        <begin position="105"/>
        <end position="129"/>
    </location>
</feature>
<protein>
    <submittedName>
        <fullName evidence="3">Amidohydrolase family protein</fullName>
    </submittedName>
</protein>
<dbReference type="PANTHER" id="PTHR43135:SF3">
    <property type="entry name" value="ALPHA-D-RIBOSE 1-METHYLPHOSPHONATE 5-TRIPHOSPHATE DIPHOSPHATASE"/>
    <property type="match status" value="1"/>
</dbReference>
<dbReference type="Proteomes" id="UP000598146">
    <property type="component" value="Unassembled WGS sequence"/>
</dbReference>
<dbReference type="InterPro" id="IPR032466">
    <property type="entry name" value="Metal_Hydrolase"/>
</dbReference>
<proteinExistence type="predicted"/>
<dbReference type="InterPro" id="IPR006680">
    <property type="entry name" value="Amidohydro-rel"/>
</dbReference>
<evidence type="ECO:0000313" key="3">
    <source>
        <dbReference type="EMBL" id="MBG0560297.1"/>
    </source>
</evidence>
<organism evidence="3 4">
    <name type="scientific">Actinoplanes aureus</name>
    <dbReference type="NCBI Taxonomy" id="2792083"/>
    <lineage>
        <taxon>Bacteria</taxon>
        <taxon>Bacillati</taxon>
        <taxon>Actinomycetota</taxon>
        <taxon>Actinomycetes</taxon>
        <taxon>Micromonosporales</taxon>
        <taxon>Micromonosporaceae</taxon>
        <taxon>Actinoplanes</taxon>
    </lineage>
</organism>
<evidence type="ECO:0000313" key="4">
    <source>
        <dbReference type="Proteomes" id="UP000598146"/>
    </source>
</evidence>
<evidence type="ECO:0000256" key="1">
    <source>
        <dbReference type="SAM" id="MobiDB-lite"/>
    </source>
</evidence>
<feature type="domain" description="Amidohydrolase-related" evidence="2">
    <location>
        <begin position="46"/>
        <end position="274"/>
    </location>
</feature>
<keyword evidence="4" id="KW-1185">Reference proteome</keyword>
<dbReference type="GO" id="GO:0016787">
    <property type="term" value="F:hydrolase activity"/>
    <property type="evidence" value="ECO:0007669"/>
    <property type="project" value="InterPro"/>
</dbReference>
<dbReference type="SUPFAM" id="SSF51556">
    <property type="entry name" value="Metallo-dependent hydrolases"/>
    <property type="match status" value="1"/>
</dbReference>
<dbReference type="InterPro" id="IPR051781">
    <property type="entry name" value="Metallo-dep_Hydrolase"/>
</dbReference>
<accession>A0A931C2S5</accession>
<gene>
    <name evidence="3" type="ORF">I4J89_02300</name>
</gene>
<comment type="caution">
    <text evidence="3">The sequence shown here is derived from an EMBL/GenBank/DDBJ whole genome shotgun (WGS) entry which is preliminary data.</text>
</comment>
<feature type="compositionally biased region" description="Low complexity" evidence="1">
    <location>
        <begin position="105"/>
        <end position="124"/>
    </location>
</feature>
<dbReference type="Gene3D" id="3.20.20.140">
    <property type="entry name" value="Metal-dependent hydrolases"/>
    <property type="match status" value="1"/>
</dbReference>
<dbReference type="PANTHER" id="PTHR43135">
    <property type="entry name" value="ALPHA-D-RIBOSE 1-METHYLPHOSPHONATE 5-TRIPHOSPHATE DIPHOSPHATASE"/>
    <property type="match status" value="1"/>
</dbReference>
<dbReference type="Pfam" id="PF01979">
    <property type="entry name" value="Amidohydro_1"/>
    <property type="match status" value="1"/>
</dbReference>
<reference evidence="3" key="1">
    <citation type="submission" date="2020-11" db="EMBL/GenBank/DDBJ databases">
        <title>Isolation and identification of active actinomycetes.</title>
        <authorList>
            <person name="Sun X."/>
        </authorList>
    </citation>
    <scope>NUCLEOTIDE SEQUENCE</scope>
    <source>
        <strain evidence="3">NEAU-A11</strain>
    </source>
</reference>